<dbReference type="EMBL" id="DVOH01000016">
    <property type="protein sequence ID" value="HIU99892.1"/>
    <property type="molecule type" value="Genomic_DNA"/>
</dbReference>
<dbReference type="InterPro" id="IPR051454">
    <property type="entry name" value="RNA/ubiquinone_mod_enzymes"/>
</dbReference>
<feature type="domain" description="Peptidase U32 collagenase" evidence="1">
    <location>
        <begin position="366"/>
        <end position="471"/>
    </location>
</feature>
<evidence type="ECO:0000259" key="1">
    <source>
        <dbReference type="Pfam" id="PF12392"/>
    </source>
</evidence>
<reference evidence="2" key="1">
    <citation type="submission" date="2020-10" db="EMBL/GenBank/DDBJ databases">
        <authorList>
            <person name="Gilroy R."/>
        </authorList>
    </citation>
    <scope>NUCLEOTIDE SEQUENCE</scope>
    <source>
        <strain evidence="2">23406</strain>
    </source>
</reference>
<accession>A0A9D1NB86</accession>
<dbReference type="PANTHER" id="PTHR30217:SF10">
    <property type="entry name" value="23S RRNA 5-HYDROXYCYTIDINE C2501 SYNTHASE"/>
    <property type="match status" value="1"/>
</dbReference>
<organism evidence="2 3">
    <name type="scientific">Candidatus Stercoripulliclostridium merdipullorum</name>
    <dbReference type="NCBI Taxonomy" id="2840952"/>
    <lineage>
        <taxon>Bacteria</taxon>
        <taxon>Bacillati</taxon>
        <taxon>Bacillota</taxon>
        <taxon>Clostridia</taxon>
        <taxon>Eubacteriales</taxon>
        <taxon>Candidatus Stercoripulliclostridium</taxon>
    </lineage>
</organism>
<name>A0A9D1NB86_9FIRM</name>
<proteinExistence type="predicted"/>
<evidence type="ECO:0000313" key="2">
    <source>
        <dbReference type="EMBL" id="HIU99892.1"/>
    </source>
</evidence>
<comment type="caution">
    <text evidence="2">The sequence shown here is derived from an EMBL/GenBank/DDBJ whole genome shotgun (WGS) entry which is preliminary data.</text>
</comment>
<dbReference type="Pfam" id="PF01136">
    <property type="entry name" value="Peptidase_U32"/>
    <property type="match status" value="1"/>
</dbReference>
<dbReference type="PROSITE" id="PS01276">
    <property type="entry name" value="PEPTIDASE_U32"/>
    <property type="match status" value="1"/>
</dbReference>
<sequence length="727" mass="78164">MSELLAPAGNLDSFFAAVNNGADAVYLGLKSFSARQGADNFDREQLVRLIGEAKLRGVKVYVALNTIVKEAERASFFASAAEAWHAGADALILQDVFLGKAMKDADPRLVLHLSTQAGVNNVAGAEAAKEFGFDRVILSRETALEEIAEIAKILPTEVFVQGALCTAFSGQCYLSGFAGGNSGNRGRCKQPCRKRYRLSGGGEEREGYLISLADLSVGHKIDRLIEAGVTSFKIEGRMRRPEYVAAACRYYRALLDGRDGVADLSALKRAYNRGDYTEGYAFGQKTGLLSTRVQNHIGEEVGRIDRISGNLITVRGYQNPEIGDGFKILRKGAEIGGAEAVRAGGAVAIRLIGNAAAQRGDSVRITTDVRLNRTLAEAKQTVPVTVEARLIGGEKGSLQASCRGVKAERTFDVGVARTAPLDPPTVVEILGKTGTLPFTPTIFVETEHAFLPRSVLNAERRALYESLAEALIGEPRPLQAVQPAEPVVAKRLGGKVAVIASRFPHADGIDVAVFAPDDYRDEGAREAYFAVVPAGKRYLYLPPFFNNRDLAVLQDAVRGFDGVYTETAAGYSFAAENGKQVFTGTGMHVLNRTDVAFAAARGAFAYSKEGTLKEVAEGGGDGYYTVGGSVKLMDLVHCPFGGQCSGCRRGRVFRLTDEEGRTFLLRRVSLSSCRFELYDARPLACDFEGNRLYNAVLHPFSIVGKSAAALRAMLPDATTGHAFKGVL</sequence>
<protein>
    <submittedName>
        <fullName evidence="2">U32 family peptidase</fullName>
    </submittedName>
</protein>
<dbReference type="Pfam" id="PF12392">
    <property type="entry name" value="DUF3656"/>
    <property type="match status" value="1"/>
</dbReference>
<gene>
    <name evidence="2" type="ORF">IAB14_02110</name>
</gene>
<dbReference type="InterPro" id="IPR001539">
    <property type="entry name" value="Peptidase_U32"/>
</dbReference>
<evidence type="ECO:0000313" key="3">
    <source>
        <dbReference type="Proteomes" id="UP000886891"/>
    </source>
</evidence>
<dbReference type="Proteomes" id="UP000886891">
    <property type="component" value="Unassembled WGS sequence"/>
</dbReference>
<dbReference type="SUPFAM" id="SSF51395">
    <property type="entry name" value="FMN-linked oxidoreductases"/>
    <property type="match status" value="1"/>
</dbReference>
<reference evidence="2" key="2">
    <citation type="journal article" date="2021" name="PeerJ">
        <title>Extensive microbial diversity within the chicken gut microbiome revealed by metagenomics and culture.</title>
        <authorList>
            <person name="Gilroy R."/>
            <person name="Ravi A."/>
            <person name="Getino M."/>
            <person name="Pursley I."/>
            <person name="Horton D.L."/>
            <person name="Alikhan N.F."/>
            <person name="Baker D."/>
            <person name="Gharbi K."/>
            <person name="Hall N."/>
            <person name="Watson M."/>
            <person name="Adriaenssens E.M."/>
            <person name="Foster-Nyarko E."/>
            <person name="Jarju S."/>
            <person name="Secka A."/>
            <person name="Antonio M."/>
            <person name="Oren A."/>
            <person name="Chaudhuri R.R."/>
            <person name="La Ragione R."/>
            <person name="Hildebrand F."/>
            <person name="Pallen M.J."/>
        </authorList>
    </citation>
    <scope>NUCLEOTIDE SEQUENCE</scope>
    <source>
        <strain evidence="2">23406</strain>
    </source>
</reference>
<dbReference type="PANTHER" id="PTHR30217">
    <property type="entry name" value="PEPTIDASE U32 FAMILY"/>
    <property type="match status" value="1"/>
</dbReference>
<dbReference type="AlphaFoldDB" id="A0A9D1NB86"/>
<dbReference type="InterPro" id="IPR020988">
    <property type="entry name" value="Pept_U32_collagenase"/>
</dbReference>